<evidence type="ECO:0000313" key="3">
    <source>
        <dbReference type="Proteomes" id="UP000762676"/>
    </source>
</evidence>
<feature type="region of interest" description="Disordered" evidence="1">
    <location>
        <begin position="77"/>
        <end position="106"/>
    </location>
</feature>
<keyword evidence="3" id="KW-1185">Reference proteome</keyword>
<protein>
    <submittedName>
        <fullName evidence="2">Uncharacterized protein</fullName>
    </submittedName>
</protein>
<sequence length="106" mass="12356">MEIAHPSSITPTYTGQMARAVRHTLGHLSWHAKRSLFMVMKIDNRVKVSTYDFFSIKIKEFANSNWFIPNDRIRDNPTKTPCHRRDNSLLRQGRPDPQGGVDFMLR</sequence>
<evidence type="ECO:0000313" key="2">
    <source>
        <dbReference type="EMBL" id="GFS16801.1"/>
    </source>
</evidence>
<dbReference type="AlphaFoldDB" id="A0AAV4J396"/>
<proteinExistence type="predicted"/>
<evidence type="ECO:0000256" key="1">
    <source>
        <dbReference type="SAM" id="MobiDB-lite"/>
    </source>
</evidence>
<dbReference type="EMBL" id="BMAT01009950">
    <property type="protein sequence ID" value="GFS16801.1"/>
    <property type="molecule type" value="Genomic_DNA"/>
</dbReference>
<organism evidence="2 3">
    <name type="scientific">Elysia marginata</name>
    <dbReference type="NCBI Taxonomy" id="1093978"/>
    <lineage>
        <taxon>Eukaryota</taxon>
        <taxon>Metazoa</taxon>
        <taxon>Spiralia</taxon>
        <taxon>Lophotrochozoa</taxon>
        <taxon>Mollusca</taxon>
        <taxon>Gastropoda</taxon>
        <taxon>Heterobranchia</taxon>
        <taxon>Euthyneura</taxon>
        <taxon>Panpulmonata</taxon>
        <taxon>Sacoglossa</taxon>
        <taxon>Placobranchoidea</taxon>
        <taxon>Plakobranchidae</taxon>
        <taxon>Elysia</taxon>
    </lineage>
</organism>
<comment type="caution">
    <text evidence="2">The sequence shown here is derived from an EMBL/GenBank/DDBJ whole genome shotgun (WGS) entry which is preliminary data.</text>
</comment>
<name>A0AAV4J396_9GAST</name>
<accession>A0AAV4J396</accession>
<dbReference type="Proteomes" id="UP000762676">
    <property type="component" value="Unassembled WGS sequence"/>
</dbReference>
<reference evidence="2 3" key="1">
    <citation type="journal article" date="2021" name="Elife">
        <title>Chloroplast acquisition without the gene transfer in kleptoplastic sea slugs, Plakobranchus ocellatus.</title>
        <authorList>
            <person name="Maeda T."/>
            <person name="Takahashi S."/>
            <person name="Yoshida T."/>
            <person name="Shimamura S."/>
            <person name="Takaki Y."/>
            <person name="Nagai Y."/>
            <person name="Toyoda A."/>
            <person name="Suzuki Y."/>
            <person name="Arimoto A."/>
            <person name="Ishii H."/>
            <person name="Satoh N."/>
            <person name="Nishiyama T."/>
            <person name="Hasebe M."/>
            <person name="Maruyama T."/>
            <person name="Minagawa J."/>
            <person name="Obokata J."/>
            <person name="Shigenobu S."/>
        </authorList>
    </citation>
    <scope>NUCLEOTIDE SEQUENCE [LARGE SCALE GENOMIC DNA]</scope>
</reference>
<gene>
    <name evidence="2" type="ORF">ElyMa_004965400</name>
</gene>
<feature type="compositionally biased region" description="Basic and acidic residues" evidence="1">
    <location>
        <begin position="77"/>
        <end position="88"/>
    </location>
</feature>